<dbReference type="RefSeq" id="WP_271185552.1">
    <property type="nucleotide sequence ID" value="NZ_BSFE01000002.1"/>
</dbReference>
<reference evidence="1" key="2">
    <citation type="submission" date="2023-01" db="EMBL/GenBank/DDBJ databases">
        <authorList>
            <person name="Sun Q."/>
            <person name="Evtushenko L."/>
        </authorList>
    </citation>
    <scope>NUCLEOTIDE SEQUENCE</scope>
    <source>
        <strain evidence="1">VKM B-1513</strain>
    </source>
</reference>
<comment type="caution">
    <text evidence="1">The sequence shown here is derived from an EMBL/GenBank/DDBJ whole genome shotgun (WGS) entry which is preliminary data.</text>
</comment>
<evidence type="ECO:0000313" key="1">
    <source>
        <dbReference type="EMBL" id="GLK51158.1"/>
    </source>
</evidence>
<evidence type="ECO:0000313" key="2">
    <source>
        <dbReference type="Proteomes" id="UP001143486"/>
    </source>
</evidence>
<keyword evidence="2" id="KW-1185">Reference proteome</keyword>
<proteinExistence type="predicted"/>
<protein>
    <submittedName>
        <fullName evidence="1">Uncharacterized protein</fullName>
    </submittedName>
</protein>
<dbReference type="AlphaFoldDB" id="A0A9W6IJQ8"/>
<sequence>MPRFAFSTFVKLGHLPSHELSAEIEKYSSPNSGYDFYKTLRRSARQYAGDQMNFEEAAHYIQKLKPGPEKTYNLDALTNLRQWIKKHKPKLYSPPEFRIYTGPQKTFEVRVEPEFTMEFSEILWNVHVFYNHNIKLKPTSTEPALHLLQRKYIGETEGNAHPAILDLATGKLFGKKWNTNRAARNFAHLVGDIARRFE</sequence>
<name>A0A9W6IJQ8_9PROT</name>
<accession>A0A9W6IJQ8</accession>
<gene>
    <name evidence="1" type="ORF">GCM10017621_06660</name>
</gene>
<dbReference type="EMBL" id="BSFE01000002">
    <property type="protein sequence ID" value="GLK51158.1"/>
    <property type="molecule type" value="Genomic_DNA"/>
</dbReference>
<dbReference type="Proteomes" id="UP001143486">
    <property type="component" value="Unassembled WGS sequence"/>
</dbReference>
<reference evidence="1" key="1">
    <citation type="journal article" date="2014" name="Int. J. Syst. Evol. Microbiol.">
        <title>Complete genome sequence of Corynebacterium casei LMG S-19264T (=DSM 44701T), isolated from a smear-ripened cheese.</title>
        <authorList>
            <consortium name="US DOE Joint Genome Institute (JGI-PGF)"/>
            <person name="Walter F."/>
            <person name="Albersmeier A."/>
            <person name="Kalinowski J."/>
            <person name="Ruckert C."/>
        </authorList>
    </citation>
    <scope>NUCLEOTIDE SEQUENCE</scope>
    <source>
        <strain evidence="1">VKM B-1513</strain>
    </source>
</reference>
<organism evidence="1 2">
    <name type="scientific">Maricaulis virginensis</name>
    <dbReference type="NCBI Taxonomy" id="144022"/>
    <lineage>
        <taxon>Bacteria</taxon>
        <taxon>Pseudomonadati</taxon>
        <taxon>Pseudomonadota</taxon>
        <taxon>Alphaproteobacteria</taxon>
        <taxon>Maricaulales</taxon>
        <taxon>Maricaulaceae</taxon>
        <taxon>Maricaulis</taxon>
    </lineage>
</organism>